<dbReference type="Proteomes" id="UP000317036">
    <property type="component" value="Unassembled WGS sequence"/>
</dbReference>
<comment type="caution">
    <text evidence="1">The sequence shown here is derived from an EMBL/GenBank/DDBJ whole genome shotgun (WGS) entry which is preliminary data.</text>
</comment>
<evidence type="ECO:0000313" key="2">
    <source>
        <dbReference type="Proteomes" id="UP000317036"/>
    </source>
</evidence>
<keyword evidence="2" id="KW-1185">Reference proteome</keyword>
<sequence length="359" mass="40983">MDNHNIKSEMIMGSVLDGVRSGAPIRWDWMNPDYTTIAFVGDKDRSARKSIVRKMATNINQYDNKAVYWITSDQSSESSYPVENDDSITWLEEKPDLSEEYDPNQYFRERRGIFPATYFDLIAQGKGRFNLRDYVTAVSYRAHMEGPTHGYQRTFESLGDSSAKEVLLEALEKTGNVEWHVTPEGRKFTIPAGVSVNEKAAAMVLAMWSFWAQVCRFDNPQQFILIIEPDKDLMIGEHESELKNLLFRVFDAMRSLSEEITMSLVLSLETMFPIPELGIRTRVLLQTHQSDLDMFTAEHKVFFGPRLYEEWGQGNSHVAYIQDSYTGESCIGELHPDRIGFSEYQVVGANIAVPEPGTI</sequence>
<protein>
    <submittedName>
        <fullName evidence="1">Uncharacterized protein</fullName>
    </submittedName>
</protein>
<proteinExistence type="predicted"/>
<organism evidence="1 2">
    <name type="scientific">Paenibacillus cremeus</name>
    <dbReference type="NCBI Taxonomy" id="2163881"/>
    <lineage>
        <taxon>Bacteria</taxon>
        <taxon>Bacillati</taxon>
        <taxon>Bacillota</taxon>
        <taxon>Bacilli</taxon>
        <taxon>Bacillales</taxon>
        <taxon>Paenibacillaceae</taxon>
        <taxon>Paenibacillus</taxon>
    </lineage>
</organism>
<name>A0A559K370_9BACL</name>
<dbReference type="AlphaFoldDB" id="A0A559K370"/>
<dbReference type="EMBL" id="VNJI01000052">
    <property type="protein sequence ID" value="TVY06579.1"/>
    <property type="molecule type" value="Genomic_DNA"/>
</dbReference>
<accession>A0A559K370</accession>
<gene>
    <name evidence="1" type="ORF">FPZ49_28700</name>
</gene>
<dbReference type="RefSeq" id="WP_144853683.1">
    <property type="nucleotide sequence ID" value="NZ_VNJI01000052.1"/>
</dbReference>
<evidence type="ECO:0000313" key="1">
    <source>
        <dbReference type="EMBL" id="TVY06579.1"/>
    </source>
</evidence>
<dbReference type="OrthoDB" id="2861338at2"/>
<reference evidence="1 2" key="1">
    <citation type="submission" date="2019-07" db="EMBL/GenBank/DDBJ databases">
        <authorList>
            <person name="Kim J."/>
        </authorList>
    </citation>
    <scope>NUCLEOTIDE SEQUENCE [LARGE SCALE GENOMIC DNA]</scope>
    <source>
        <strain evidence="1 2">JC52</strain>
    </source>
</reference>